<dbReference type="GO" id="GO:0006364">
    <property type="term" value="P:rRNA processing"/>
    <property type="evidence" value="ECO:0007669"/>
    <property type="project" value="InterPro"/>
</dbReference>
<dbReference type="InterPro" id="IPR023214">
    <property type="entry name" value="HAD_sf"/>
</dbReference>
<dbReference type="AlphaFoldDB" id="A0AAD9TY07"/>
<evidence type="ECO:0000313" key="1">
    <source>
        <dbReference type="EMBL" id="KAK2643840.1"/>
    </source>
</evidence>
<accession>A0AAD9TY07</accession>
<dbReference type="Pfam" id="PF08282">
    <property type="entry name" value="Hydrolase_3"/>
    <property type="match status" value="1"/>
</dbReference>
<comment type="caution">
    <text evidence="1">The sequence shown here is derived from an EMBL/GenBank/DDBJ whole genome shotgun (WGS) entry which is preliminary data.</text>
</comment>
<dbReference type="PANTHER" id="PTHR46986">
    <property type="entry name" value="ENDORIBONUCLEASE YBEY, CHLOROPLASTIC"/>
    <property type="match status" value="1"/>
</dbReference>
<gene>
    <name evidence="1" type="ORF">Ddye_019035</name>
</gene>
<dbReference type="InterPro" id="IPR036412">
    <property type="entry name" value="HAD-like_sf"/>
</dbReference>
<dbReference type="Gene3D" id="3.40.50.1000">
    <property type="entry name" value="HAD superfamily/HAD-like"/>
    <property type="match status" value="1"/>
</dbReference>
<name>A0AAD9TY07_9ROSI</name>
<dbReference type="Gene3D" id="3.30.1240.10">
    <property type="match status" value="1"/>
</dbReference>
<organism evidence="1 2">
    <name type="scientific">Dipteronia dyeriana</name>
    <dbReference type="NCBI Taxonomy" id="168575"/>
    <lineage>
        <taxon>Eukaryota</taxon>
        <taxon>Viridiplantae</taxon>
        <taxon>Streptophyta</taxon>
        <taxon>Embryophyta</taxon>
        <taxon>Tracheophyta</taxon>
        <taxon>Spermatophyta</taxon>
        <taxon>Magnoliopsida</taxon>
        <taxon>eudicotyledons</taxon>
        <taxon>Gunneridae</taxon>
        <taxon>Pentapetalae</taxon>
        <taxon>rosids</taxon>
        <taxon>malvids</taxon>
        <taxon>Sapindales</taxon>
        <taxon>Sapindaceae</taxon>
        <taxon>Hippocastanoideae</taxon>
        <taxon>Acereae</taxon>
        <taxon>Dipteronia</taxon>
    </lineage>
</organism>
<dbReference type="Proteomes" id="UP001280121">
    <property type="component" value="Unassembled WGS sequence"/>
</dbReference>
<dbReference type="EMBL" id="JANJYI010000006">
    <property type="protein sequence ID" value="KAK2643840.1"/>
    <property type="molecule type" value="Genomic_DNA"/>
</dbReference>
<protein>
    <submittedName>
        <fullName evidence="1">Uncharacterized protein</fullName>
    </submittedName>
</protein>
<dbReference type="PANTHER" id="PTHR46986:SF1">
    <property type="entry name" value="ENDORIBONUCLEASE YBEY, CHLOROPLASTIC"/>
    <property type="match status" value="1"/>
</dbReference>
<dbReference type="SUPFAM" id="SSF56784">
    <property type="entry name" value="HAD-like"/>
    <property type="match status" value="1"/>
</dbReference>
<dbReference type="GO" id="GO:0004222">
    <property type="term" value="F:metalloendopeptidase activity"/>
    <property type="evidence" value="ECO:0007669"/>
    <property type="project" value="InterPro"/>
</dbReference>
<evidence type="ECO:0000313" key="2">
    <source>
        <dbReference type="Proteomes" id="UP001280121"/>
    </source>
</evidence>
<proteinExistence type="predicted"/>
<reference evidence="1" key="1">
    <citation type="journal article" date="2023" name="Plant J.">
        <title>Genome sequences and population genomics provide insights into the demographic history, inbreeding, and mutation load of two 'living fossil' tree species of Dipteronia.</title>
        <authorList>
            <person name="Feng Y."/>
            <person name="Comes H.P."/>
            <person name="Chen J."/>
            <person name="Zhu S."/>
            <person name="Lu R."/>
            <person name="Zhang X."/>
            <person name="Li P."/>
            <person name="Qiu J."/>
            <person name="Olsen K.M."/>
            <person name="Qiu Y."/>
        </authorList>
    </citation>
    <scope>NUCLEOTIDE SEQUENCE</scope>
    <source>
        <strain evidence="1">KIB01</strain>
    </source>
</reference>
<keyword evidence="2" id="KW-1185">Reference proteome</keyword>
<dbReference type="InterPro" id="IPR002036">
    <property type="entry name" value="YbeY"/>
</dbReference>
<sequence>MRGRKKEVFDSINQNPAISSAIWMVSQITLTTTKALKEALSRGVKVVIATGKTRPAAVDILKMVDLAGRDGIISKSSPGVFLQGLLVYGRQGREIFRRNLEPDVCKEAFMYSWEHKVPLIAFSEDRCLTLFDHPLVYSLHTVYHEPKAEVMPSVQHLLAAAEIQKLIFLDTAEGVASTIRPYWSEATKGRANVVQATPDMLEIVPPWNLKREWNKDAA</sequence>